<accession>A0A067SIS1</accession>
<reference evidence="2" key="1">
    <citation type="journal article" date="2014" name="Proc. Natl. Acad. Sci. U.S.A.">
        <title>Extensive sampling of basidiomycete genomes demonstrates inadequacy of the white-rot/brown-rot paradigm for wood decay fungi.</title>
        <authorList>
            <person name="Riley R."/>
            <person name="Salamov A.A."/>
            <person name="Brown D.W."/>
            <person name="Nagy L.G."/>
            <person name="Floudas D."/>
            <person name="Held B.W."/>
            <person name="Levasseur A."/>
            <person name="Lombard V."/>
            <person name="Morin E."/>
            <person name="Otillar R."/>
            <person name="Lindquist E.A."/>
            <person name="Sun H."/>
            <person name="LaButti K.M."/>
            <person name="Schmutz J."/>
            <person name="Jabbour D."/>
            <person name="Luo H."/>
            <person name="Baker S.E."/>
            <person name="Pisabarro A.G."/>
            <person name="Walton J.D."/>
            <person name="Blanchette R.A."/>
            <person name="Henrissat B."/>
            <person name="Martin F."/>
            <person name="Cullen D."/>
            <person name="Hibbett D.S."/>
            <person name="Grigoriev I.V."/>
        </authorList>
    </citation>
    <scope>NUCLEOTIDE SEQUENCE [LARGE SCALE GENOMIC DNA]</scope>
    <source>
        <strain evidence="2">CBS 339.88</strain>
    </source>
</reference>
<protein>
    <submittedName>
        <fullName evidence="1">Uncharacterized protein</fullName>
    </submittedName>
</protein>
<dbReference type="Proteomes" id="UP000027222">
    <property type="component" value="Unassembled WGS sequence"/>
</dbReference>
<sequence length="194" mass="21738">MLNEALSTIGNITLENSLSANMDVEPELSTIGNMENSLSANMDVEPELSTIGNMENSLSANMDVEPELSTIGNMENSLSANMDVEPELINDRSLEAPALSESGGVQVRTFRNRKDFLSQSSIKYPRRHDEGINVQDLGKRLNPAGLYESDCLMKLVDPFNFKPVYIPDMYIDPVVIDMHIKRQGYLRLVLIQEW</sequence>
<gene>
    <name evidence="1" type="ORF">GALMADRAFT_145271</name>
</gene>
<evidence type="ECO:0000313" key="2">
    <source>
        <dbReference type="Proteomes" id="UP000027222"/>
    </source>
</evidence>
<dbReference type="EMBL" id="KL142400">
    <property type="protein sequence ID" value="KDR69892.1"/>
    <property type="molecule type" value="Genomic_DNA"/>
</dbReference>
<dbReference type="AlphaFoldDB" id="A0A067SIS1"/>
<evidence type="ECO:0000313" key="1">
    <source>
        <dbReference type="EMBL" id="KDR69892.1"/>
    </source>
</evidence>
<dbReference type="HOGENOM" id="CLU_1402530_0_0_1"/>
<organism evidence="1 2">
    <name type="scientific">Galerina marginata (strain CBS 339.88)</name>
    <dbReference type="NCBI Taxonomy" id="685588"/>
    <lineage>
        <taxon>Eukaryota</taxon>
        <taxon>Fungi</taxon>
        <taxon>Dikarya</taxon>
        <taxon>Basidiomycota</taxon>
        <taxon>Agaricomycotina</taxon>
        <taxon>Agaricomycetes</taxon>
        <taxon>Agaricomycetidae</taxon>
        <taxon>Agaricales</taxon>
        <taxon>Agaricineae</taxon>
        <taxon>Strophariaceae</taxon>
        <taxon>Galerina</taxon>
    </lineage>
</organism>
<name>A0A067SIS1_GALM3</name>
<keyword evidence="2" id="KW-1185">Reference proteome</keyword>
<proteinExistence type="predicted"/>